<keyword evidence="1" id="KW-0547">Nucleotide-binding</keyword>
<dbReference type="GeneID" id="76835659"/>
<dbReference type="Pfam" id="PF00176">
    <property type="entry name" value="SNF2-rel_dom"/>
    <property type="match status" value="1"/>
</dbReference>
<dbReference type="EMBL" id="CP113361">
    <property type="protein sequence ID" value="WAI00954.1"/>
    <property type="molecule type" value="Genomic_DNA"/>
</dbReference>
<sequence length="968" mass="109480">MNFSAGDIVSIRNRLWRVNSSEENILEATRIDSGENETHRFYLPFETVTAAHIDPPSNTRFGDAATNRLLIQAFRYSMVHGSAPLMSLQKSCVIPTNYQLVPVVMGLNMSTRVRMLIADDVGLGKTIEAGLLASELMSRNLASRILIICPRNLREQWQEALQYFFQIHADIISSVHLRSLERRLPPGANPWEHYKCLITSIDYIKSERVSRLALSVPWDLVIVDEAHLGAKPHQSSEKQSVSMERYNLVREVAKNANHLLFLTATPHNGYTDTYASLLDMLDCGIVSGPVSDPVINREIALHHVCQRRRKDVDDWFAQSDEANPFPQRVQKEVLVDLAYIEERETIHHLEEYGSSLIDLAREDDRSNVRTMAQWVVMHLHKRALSSPAALRKSLQNRLKRIEEKLSDKDESVSQGLTPDQAKATALDEETRGEISDEEASERTDTVVYGSLSALENERVTVEDLYTLAKKVTPAKDSKLRELTRAGGPLDSAMKGHNGPKKVIIFTRYKDTLDYLEKEIPKRMKGRLTSEQIVVIYGDMNEGQRKDQLERFAELKAGVLIATDCISEGINLQHMANQVIHYELPWNPNRLEQRNGRIDRYGQKAPVVHIRTLVMADTLDGTILRVLVEKAEKIRTDYGFAPPFFGDDANVVSLIQEMGIRVDLPAAQKTLFDSFEEEMTTPELPEHNPFDAETIERIRQESFYGQTEIDLSQVRARLIETEAAIGTKNDFEEFVRNGLSRFRCEIGQNHDRQETIHIALSDMLKVPGVEDIIAKATFDEQIALQETGIEQLNVGHPVVRRLIEQVKDSVFDPTSESYGRSCIITTPDISRVTALYHFLVRFTVGTQRPEVIEEIVPVACDLIDRSFFPEDQVKELMYVKPVGTQRKPQELIRHLSMALSDELYRQAFEDTVAARIATIRTERAALKEELTASGVAGEWLTGIDSVSCASHDLISLRLLEPARGAGVSR</sequence>
<organism evidence="8 9">
    <name type="scientific">Methanogenium organophilum</name>
    <dbReference type="NCBI Taxonomy" id="2199"/>
    <lineage>
        <taxon>Archaea</taxon>
        <taxon>Methanobacteriati</taxon>
        <taxon>Methanobacteriota</taxon>
        <taxon>Stenosarchaea group</taxon>
        <taxon>Methanomicrobia</taxon>
        <taxon>Methanomicrobiales</taxon>
        <taxon>Methanomicrobiaceae</taxon>
        <taxon>Methanogenium</taxon>
    </lineage>
</organism>
<evidence type="ECO:0000259" key="7">
    <source>
        <dbReference type="PROSITE" id="PS51194"/>
    </source>
</evidence>
<protein>
    <submittedName>
        <fullName evidence="8">Helicase-related protein</fullName>
    </submittedName>
</protein>
<keyword evidence="9" id="KW-1185">Reference proteome</keyword>
<dbReference type="Proteomes" id="UP001163096">
    <property type="component" value="Chromosome"/>
</dbReference>
<dbReference type="GO" id="GO:0004386">
    <property type="term" value="F:helicase activity"/>
    <property type="evidence" value="ECO:0007669"/>
    <property type="project" value="UniProtKB-KW"/>
</dbReference>
<dbReference type="SMART" id="SM00487">
    <property type="entry name" value="DEXDc"/>
    <property type="match status" value="1"/>
</dbReference>
<dbReference type="GO" id="GO:0016787">
    <property type="term" value="F:hydrolase activity"/>
    <property type="evidence" value="ECO:0007669"/>
    <property type="project" value="UniProtKB-KW"/>
</dbReference>
<dbReference type="InterPro" id="IPR027417">
    <property type="entry name" value="P-loop_NTPase"/>
</dbReference>
<proteinExistence type="predicted"/>
<evidence type="ECO:0000313" key="8">
    <source>
        <dbReference type="EMBL" id="WAI00954.1"/>
    </source>
</evidence>
<evidence type="ECO:0000256" key="1">
    <source>
        <dbReference type="ARBA" id="ARBA00022741"/>
    </source>
</evidence>
<dbReference type="InterPro" id="IPR038718">
    <property type="entry name" value="SNF2-like_sf"/>
</dbReference>
<name>A0A9X9T7D3_METOG</name>
<dbReference type="InterPro" id="IPR001650">
    <property type="entry name" value="Helicase_C-like"/>
</dbReference>
<dbReference type="InterPro" id="IPR049730">
    <property type="entry name" value="SNF2/RAD54-like_C"/>
</dbReference>
<gene>
    <name evidence="8" type="ORF">OU421_11115</name>
</gene>
<dbReference type="SUPFAM" id="SSF52540">
    <property type="entry name" value="P-loop containing nucleoside triphosphate hydrolases"/>
    <property type="match status" value="2"/>
</dbReference>
<evidence type="ECO:0000256" key="5">
    <source>
        <dbReference type="SAM" id="MobiDB-lite"/>
    </source>
</evidence>
<evidence type="ECO:0000256" key="3">
    <source>
        <dbReference type="ARBA" id="ARBA00022806"/>
    </source>
</evidence>
<dbReference type="CDD" id="cd18011">
    <property type="entry name" value="DEXDc_RapA"/>
    <property type="match status" value="1"/>
</dbReference>
<dbReference type="Gene3D" id="3.40.50.10810">
    <property type="entry name" value="Tandem AAA-ATPase domain"/>
    <property type="match status" value="1"/>
</dbReference>
<dbReference type="PROSITE" id="PS51192">
    <property type="entry name" value="HELICASE_ATP_BIND_1"/>
    <property type="match status" value="1"/>
</dbReference>
<dbReference type="GO" id="GO:0005524">
    <property type="term" value="F:ATP binding"/>
    <property type="evidence" value="ECO:0007669"/>
    <property type="project" value="UniProtKB-KW"/>
</dbReference>
<keyword evidence="2" id="KW-0378">Hydrolase</keyword>
<dbReference type="PANTHER" id="PTHR45766:SF6">
    <property type="entry name" value="SWI_SNF-RELATED MATRIX-ASSOCIATED ACTIN-DEPENDENT REGULATOR OF CHROMATIN SUBFAMILY A-LIKE PROTEIN 1"/>
    <property type="match status" value="1"/>
</dbReference>
<dbReference type="GO" id="GO:0140097">
    <property type="term" value="F:catalytic activity, acting on DNA"/>
    <property type="evidence" value="ECO:0007669"/>
    <property type="project" value="UniProtKB-ARBA"/>
</dbReference>
<keyword evidence="3 8" id="KW-0347">Helicase</keyword>
<dbReference type="InterPro" id="IPR057342">
    <property type="entry name" value="DEXDc_RapA"/>
</dbReference>
<evidence type="ECO:0000256" key="4">
    <source>
        <dbReference type="ARBA" id="ARBA00022840"/>
    </source>
</evidence>
<dbReference type="PROSITE" id="PS51194">
    <property type="entry name" value="HELICASE_CTER"/>
    <property type="match status" value="1"/>
</dbReference>
<accession>A0A9X9T7D3</accession>
<keyword evidence="4" id="KW-0067">ATP-binding</keyword>
<evidence type="ECO:0000259" key="6">
    <source>
        <dbReference type="PROSITE" id="PS51192"/>
    </source>
</evidence>
<dbReference type="SMART" id="SM00490">
    <property type="entry name" value="HELICc"/>
    <property type="match status" value="1"/>
</dbReference>
<dbReference type="AlphaFoldDB" id="A0A9X9T7D3"/>
<dbReference type="RefSeq" id="WP_268186160.1">
    <property type="nucleotide sequence ID" value="NZ_CP113361.1"/>
</dbReference>
<feature type="compositionally biased region" description="Basic and acidic residues" evidence="5">
    <location>
        <begin position="428"/>
        <end position="443"/>
    </location>
</feature>
<feature type="domain" description="Helicase ATP-binding" evidence="6">
    <location>
        <begin position="106"/>
        <end position="284"/>
    </location>
</feature>
<dbReference type="PANTHER" id="PTHR45766">
    <property type="entry name" value="DNA ANNEALING HELICASE AND ENDONUCLEASE ZRANB3 FAMILY MEMBER"/>
    <property type="match status" value="1"/>
</dbReference>
<dbReference type="KEGG" id="mou:OU421_11115"/>
<dbReference type="Pfam" id="PF00271">
    <property type="entry name" value="Helicase_C"/>
    <property type="match status" value="1"/>
</dbReference>
<feature type="domain" description="Helicase C-terminal" evidence="7">
    <location>
        <begin position="488"/>
        <end position="658"/>
    </location>
</feature>
<evidence type="ECO:0000256" key="2">
    <source>
        <dbReference type="ARBA" id="ARBA00022801"/>
    </source>
</evidence>
<dbReference type="CDD" id="cd18793">
    <property type="entry name" value="SF2_C_SNF"/>
    <property type="match status" value="1"/>
</dbReference>
<evidence type="ECO:0000313" key="9">
    <source>
        <dbReference type="Proteomes" id="UP001163096"/>
    </source>
</evidence>
<dbReference type="Gene3D" id="3.40.50.300">
    <property type="entry name" value="P-loop containing nucleotide triphosphate hydrolases"/>
    <property type="match status" value="1"/>
</dbReference>
<feature type="region of interest" description="Disordered" evidence="5">
    <location>
        <begin position="405"/>
        <end position="443"/>
    </location>
</feature>
<dbReference type="InterPro" id="IPR014001">
    <property type="entry name" value="Helicase_ATP-bd"/>
</dbReference>
<dbReference type="InterPro" id="IPR000330">
    <property type="entry name" value="SNF2_N"/>
</dbReference>
<reference evidence="8" key="1">
    <citation type="submission" date="2022-11" db="EMBL/GenBank/DDBJ databases">
        <title>Complete genome sequence of Methanogenium organophilum DSM 3596.</title>
        <authorList>
            <person name="Chen S.-C."/>
            <person name="Lai S.-J."/>
            <person name="You Y.-T."/>
        </authorList>
    </citation>
    <scope>NUCLEOTIDE SEQUENCE</scope>
    <source>
        <strain evidence="8">DSM 3596</strain>
    </source>
</reference>